<dbReference type="EMBL" id="BAABFB010000029">
    <property type="protein sequence ID" value="GAA4477071.1"/>
    <property type="molecule type" value="Genomic_DNA"/>
</dbReference>
<dbReference type="RefSeq" id="WP_345343855.1">
    <property type="nucleotide sequence ID" value="NZ_BAABFB010000029.1"/>
</dbReference>
<feature type="region of interest" description="Disordered" evidence="1">
    <location>
        <begin position="179"/>
        <end position="203"/>
    </location>
</feature>
<evidence type="ECO:0000313" key="2">
    <source>
        <dbReference type="EMBL" id="GAA4477071.1"/>
    </source>
</evidence>
<sequence>MDRPRHAGAAPAHERVPVEHRLFGLDKRALLPAGIVLGVGLVWSIGLPLVNDAVAWDDPIVAGDAIDMGDGVSFVPPVGWQLTDGVRVSEAPVSGVSADSSAQVASGGVQIEATGGTFSGDATALMDQMTSNLDAEGSGVTITGGRGTLVTDSGLVGVGEPFTSTDGDGLVATFVLPNVKDSGPTPAPGPTPARETAGEAPASRAVTFVVRTAPGQYAANAADIDATLRSLTAGGSR</sequence>
<dbReference type="Proteomes" id="UP001501183">
    <property type="component" value="Unassembled WGS sequence"/>
</dbReference>
<evidence type="ECO:0000313" key="3">
    <source>
        <dbReference type="Proteomes" id="UP001501183"/>
    </source>
</evidence>
<evidence type="ECO:0008006" key="4">
    <source>
        <dbReference type="Google" id="ProtNLM"/>
    </source>
</evidence>
<comment type="caution">
    <text evidence="2">The sequence shown here is derived from an EMBL/GenBank/DDBJ whole genome shotgun (WGS) entry which is preliminary data.</text>
</comment>
<protein>
    <recommendedName>
        <fullName evidence="4">MspA protein</fullName>
    </recommendedName>
</protein>
<accession>A0ABP8P0L9</accession>
<evidence type="ECO:0000256" key="1">
    <source>
        <dbReference type="SAM" id="MobiDB-lite"/>
    </source>
</evidence>
<reference evidence="3" key="1">
    <citation type="journal article" date="2019" name="Int. J. Syst. Evol. Microbiol.">
        <title>The Global Catalogue of Microorganisms (GCM) 10K type strain sequencing project: providing services to taxonomists for standard genome sequencing and annotation.</title>
        <authorList>
            <consortium name="The Broad Institute Genomics Platform"/>
            <consortium name="The Broad Institute Genome Sequencing Center for Infectious Disease"/>
            <person name="Wu L."/>
            <person name="Ma J."/>
        </authorList>
    </citation>
    <scope>NUCLEOTIDE SEQUENCE [LARGE SCALE GENOMIC DNA]</scope>
    <source>
        <strain evidence="3">JCM 32206</strain>
    </source>
</reference>
<organism evidence="2 3">
    <name type="scientific">Rhodococcus olei</name>
    <dbReference type="NCBI Taxonomy" id="2161675"/>
    <lineage>
        <taxon>Bacteria</taxon>
        <taxon>Bacillati</taxon>
        <taxon>Actinomycetota</taxon>
        <taxon>Actinomycetes</taxon>
        <taxon>Mycobacteriales</taxon>
        <taxon>Nocardiaceae</taxon>
        <taxon>Rhodococcus</taxon>
    </lineage>
</organism>
<keyword evidence="3" id="KW-1185">Reference proteome</keyword>
<gene>
    <name evidence="2" type="ORF">GCM10023094_18520</name>
</gene>
<name>A0ABP8P0L9_9NOCA</name>
<proteinExistence type="predicted"/>